<sequence>MAAAAAAAAERTPSGRRLVSLAVLAAFLLGALWLASALHVSRSLERFLAVECSVWGHEESCFVAIRWAGTAGFVALASAVALSYGEAARRREQVVRHPPAGGAKGEDEGPPGSEPERDRASAVTIHAIALYQIYLMPAVLFVVGKALSYAGARRLVKDPAGQEAAYLFHTGSNIHNAAYPALSVVHCCSVIPYMLLRLVWFVRDNCVGSSLVACDAQM</sequence>
<keyword evidence="4" id="KW-1185">Reference proteome</keyword>
<evidence type="ECO:0000313" key="4">
    <source>
        <dbReference type="Proteomes" id="UP000823388"/>
    </source>
</evidence>
<keyword evidence="2" id="KW-0472">Membrane</keyword>
<feature type="transmembrane region" description="Helical" evidence="2">
    <location>
        <begin position="64"/>
        <end position="84"/>
    </location>
</feature>
<evidence type="ECO:0000313" key="3">
    <source>
        <dbReference type="EMBL" id="KAG2583363.1"/>
    </source>
</evidence>
<proteinExistence type="predicted"/>
<accession>A0A8T0REV4</accession>
<evidence type="ECO:0000256" key="1">
    <source>
        <dbReference type="SAM" id="MobiDB-lite"/>
    </source>
</evidence>
<feature type="transmembrane region" description="Helical" evidence="2">
    <location>
        <begin position="123"/>
        <end position="143"/>
    </location>
</feature>
<protein>
    <submittedName>
        <fullName evidence="3">Uncharacterized protein</fullName>
    </submittedName>
</protein>
<gene>
    <name evidence="3" type="ORF">PVAP13_6KG245712</name>
</gene>
<reference evidence="3" key="1">
    <citation type="submission" date="2020-05" db="EMBL/GenBank/DDBJ databases">
        <title>WGS assembly of Panicum virgatum.</title>
        <authorList>
            <person name="Lovell J.T."/>
            <person name="Jenkins J."/>
            <person name="Shu S."/>
            <person name="Juenger T.E."/>
            <person name="Schmutz J."/>
        </authorList>
    </citation>
    <scope>NUCLEOTIDE SEQUENCE</scope>
    <source>
        <strain evidence="3">AP13</strain>
    </source>
</reference>
<dbReference type="Proteomes" id="UP000823388">
    <property type="component" value="Chromosome 6K"/>
</dbReference>
<feature type="region of interest" description="Disordered" evidence="1">
    <location>
        <begin position="95"/>
        <end position="117"/>
    </location>
</feature>
<evidence type="ECO:0000256" key="2">
    <source>
        <dbReference type="SAM" id="Phobius"/>
    </source>
</evidence>
<keyword evidence="2" id="KW-0812">Transmembrane</keyword>
<feature type="transmembrane region" description="Helical" evidence="2">
    <location>
        <begin position="177"/>
        <end position="196"/>
    </location>
</feature>
<dbReference type="EMBL" id="CM029047">
    <property type="protein sequence ID" value="KAG2583363.1"/>
    <property type="molecule type" value="Genomic_DNA"/>
</dbReference>
<keyword evidence="2" id="KW-1133">Transmembrane helix</keyword>
<organism evidence="3 4">
    <name type="scientific">Panicum virgatum</name>
    <name type="common">Blackwell switchgrass</name>
    <dbReference type="NCBI Taxonomy" id="38727"/>
    <lineage>
        <taxon>Eukaryota</taxon>
        <taxon>Viridiplantae</taxon>
        <taxon>Streptophyta</taxon>
        <taxon>Embryophyta</taxon>
        <taxon>Tracheophyta</taxon>
        <taxon>Spermatophyta</taxon>
        <taxon>Magnoliopsida</taxon>
        <taxon>Liliopsida</taxon>
        <taxon>Poales</taxon>
        <taxon>Poaceae</taxon>
        <taxon>PACMAD clade</taxon>
        <taxon>Panicoideae</taxon>
        <taxon>Panicodae</taxon>
        <taxon>Paniceae</taxon>
        <taxon>Panicinae</taxon>
        <taxon>Panicum</taxon>
        <taxon>Panicum sect. Hiantes</taxon>
    </lineage>
</organism>
<name>A0A8T0REV4_PANVG</name>
<dbReference type="AlphaFoldDB" id="A0A8T0REV4"/>
<comment type="caution">
    <text evidence="3">The sequence shown here is derived from an EMBL/GenBank/DDBJ whole genome shotgun (WGS) entry which is preliminary data.</text>
</comment>